<dbReference type="InterPro" id="IPR012337">
    <property type="entry name" value="RNaseH-like_sf"/>
</dbReference>
<evidence type="ECO:0000313" key="2">
    <source>
        <dbReference type="EMBL" id="KAF0707779.1"/>
    </source>
</evidence>
<dbReference type="GO" id="GO:0046983">
    <property type="term" value="F:protein dimerization activity"/>
    <property type="evidence" value="ECO:0007669"/>
    <property type="project" value="InterPro"/>
</dbReference>
<organism evidence="2 3">
    <name type="scientific">Aphis craccivora</name>
    <name type="common">Cowpea aphid</name>
    <dbReference type="NCBI Taxonomy" id="307492"/>
    <lineage>
        <taxon>Eukaryota</taxon>
        <taxon>Metazoa</taxon>
        <taxon>Ecdysozoa</taxon>
        <taxon>Arthropoda</taxon>
        <taxon>Hexapoda</taxon>
        <taxon>Insecta</taxon>
        <taxon>Pterygota</taxon>
        <taxon>Neoptera</taxon>
        <taxon>Paraneoptera</taxon>
        <taxon>Hemiptera</taxon>
        <taxon>Sternorrhyncha</taxon>
        <taxon>Aphidomorpha</taxon>
        <taxon>Aphidoidea</taxon>
        <taxon>Aphididae</taxon>
        <taxon>Aphidini</taxon>
        <taxon>Aphis</taxon>
        <taxon>Aphis</taxon>
    </lineage>
</organism>
<dbReference type="PANTHER" id="PTHR45749">
    <property type="match status" value="1"/>
</dbReference>
<dbReference type="InterPro" id="IPR008906">
    <property type="entry name" value="HATC_C_dom"/>
</dbReference>
<dbReference type="AlphaFoldDB" id="A0A6G0VSP4"/>
<comment type="caution">
    <text evidence="2">The sequence shown here is derived from an EMBL/GenBank/DDBJ whole genome shotgun (WGS) entry which is preliminary data.</text>
</comment>
<name>A0A6G0VSP4_APHCR</name>
<dbReference type="Proteomes" id="UP000478052">
    <property type="component" value="Unassembled WGS sequence"/>
</dbReference>
<feature type="domain" description="HAT C-terminal dimerisation" evidence="1">
    <location>
        <begin position="133"/>
        <end position="181"/>
    </location>
</feature>
<sequence>EDDWDPITINMAYDHVFLIQQNKCTVDVQYCVNQIKIFSDQLIAMRKEETISICFRFKDFINLKFVELTNNMSFKYYKNNFLMDKLMELKNHFPDIFNLERFQNELEIIYNSPDKYLTPKDLFNYLYKNNLLDVYQEHSKLLQLVLCIPVTTSSSERNMSALKRIITFLRNSMNNDRLSNLSSLAIEKQMLSELSTDPTFIDEVIDLFAKTKNRKIDLIYKII</sequence>
<protein>
    <submittedName>
        <fullName evidence="2">Zinc finger MYM-type protein 1</fullName>
    </submittedName>
</protein>
<dbReference type="PANTHER" id="PTHR45749:SF37">
    <property type="entry name" value="OS05G0311600 PROTEIN"/>
    <property type="match status" value="1"/>
</dbReference>
<reference evidence="2 3" key="1">
    <citation type="submission" date="2019-08" db="EMBL/GenBank/DDBJ databases">
        <title>Whole genome of Aphis craccivora.</title>
        <authorList>
            <person name="Voronova N.V."/>
            <person name="Shulinski R.S."/>
            <person name="Bandarenka Y.V."/>
            <person name="Zhorov D.G."/>
            <person name="Warner D."/>
        </authorList>
    </citation>
    <scope>NUCLEOTIDE SEQUENCE [LARGE SCALE GENOMIC DNA]</scope>
    <source>
        <strain evidence="2">180601</strain>
        <tissue evidence="2">Whole Body</tissue>
    </source>
</reference>
<dbReference type="SUPFAM" id="SSF53098">
    <property type="entry name" value="Ribonuclease H-like"/>
    <property type="match status" value="1"/>
</dbReference>
<accession>A0A6G0VSP4</accession>
<dbReference type="OrthoDB" id="6601492at2759"/>
<dbReference type="Pfam" id="PF05699">
    <property type="entry name" value="Dimer_Tnp_hAT"/>
    <property type="match status" value="1"/>
</dbReference>
<feature type="non-terminal residue" evidence="2">
    <location>
        <position position="1"/>
    </location>
</feature>
<gene>
    <name evidence="2" type="ORF">FWK35_00035256</name>
</gene>
<evidence type="ECO:0000259" key="1">
    <source>
        <dbReference type="Pfam" id="PF05699"/>
    </source>
</evidence>
<dbReference type="EMBL" id="VUJU01012404">
    <property type="protein sequence ID" value="KAF0707779.1"/>
    <property type="molecule type" value="Genomic_DNA"/>
</dbReference>
<evidence type="ECO:0000313" key="3">
    <source>
        <dbReference type="Proteomes" id="UP000478052"/>
    </source>
</evidence>
<proteinExistence type="predicted"/>
<keyword evidence="3" id="KW-1185">Reference proteome</keyword>